<organism evidence="1 2">
    <name type="scientific">Punica granatum</name>
    <name type="common">Pomegranate</name>
    <dbReference type="NCBI Taxonomy" id="22663"/>
    <lineage>
        <taxon>Eukaryota</taxon>
        <taxon>Viridiplantae</taxon>
        <taxon>Streptophyta</taxon>
        <taxon>Embryophyta</taxon>
        <taxon>Tracheophyta</taxon>
        <taxon>Spermatophyta</taxon>
        <taxon>Magnoliopsida</taxon>
        <taxon>eudicotyledons</taxon>
        <taxon>Gunneridae</taxon>
        <taxon>Pentapetalae</taxon>
        <taxon>rosids</taxon>
        <taxon>malvids</taxon>
        <taxon>Myrtales</taxon>
        <taxon>Lythraceae</taxon>
        <taxon>Punica</taxon>
    </lineage>
</organism>
<reference evidence="1 2" key="1">
    <citation type="submission" date="2017-11" db="EMBL/GenBank/DDBJ databases">
        <title>De-novo sequencing of pomegranate (Punica granatum L.) genome.</title>
        <authorList>
            <person name="Akparov Z."/>
            <person name="Amiraslanov A."/>
            <person name="Hajiyeva S."/>
            <person name="Abbasov M."/>
            <person name="Kaur K."/>
            <person name="Hamwieh A."/>
            <person name="Solovyev V."/>
            <person name="Salamov A."/>
            <person name="Braich B."/>
            <person name="Kosarev P."/>
            <person name="Mahmoud A."/>
            <person name="Hajiyev E."/>
            <person name="Babayeva S."/>
            <person name="Izzatullayeva V."/>
            <person name="Mammadov A."/>
            <person name="Mammadov A."/>
            <person name="Sharifova S."/>
            <person name="Ojaghi J."/>
            <person name="Eynullazada K."/>
            <person name="Bayramov B."/>
            <person name="Abdulazimova A."/>
            <person name="Shahmuradov I."/>
        </authorList>
    </citation>
    <scope>NUCLEOTIDE SEQUENCE [LARGE SCALE GENOMIC DNA]</scope>
    <source>
        <strain evidence="2">cv. AG2017</strain>
        <tissue evidence="1">Leaf</tissue>
    </source>
</reference>
<dbReference type="AlphaFoldDB" id="A0A2I0L2U8"/>
<dbReference type="EMBL" id="PGOL01000187">
    <property type="protein sequence ID" value="PKI75031.1"/>
    <property type="molecule type" value="Genomic_DNA"/>
</dbReference>
<name>A0A2I0L2U8_PUNGR</name>
<keyword evidence="2" id="KW-1185">Reference proteome</keyword>
<proteinExistence type="predicted"/>
<protein>
    <submittedName>
        <fullName evidence="1">Uncharacterized protein</fullName>
    </submittedName>
</protein>
<evidence type="ECO:0000313" key="1">
    <source>
        <dbReference type="EMBL" id="PKI75031.1"/>
    </source>
</evidence>
<evidence type="ECO:0000313" key="2">
    <source>
        <dbReference type="Proteomes" id="UP000233551"/>
    </source>
</evidence>
<comment type="caution">
    <text evidence="1">The sequence shown here is derived from an EMBL/GenBank/DDBJ whole genome shotgun (WGS) entry which is preliminary data.</text>
</comment>
<dbReference type="Proteomes" id="UP000233551">
    <property type="component" value="Unassembled WGS sequence"/>
</dbReference>
<gene>
    <name evidence="1" type="ORF">CRG98_004578</name>
</gene>
<sequence length="57" mass="6502">MWASLPATNPYLRYCWDDHNLPATSRREVLASEDAPGPRFNREISTLGREVRSVVIS</sequence>
<accession>A0A2I0L2U8</accession>